<feature type="domain" description="Alpha/beta hydrolase fold-3" evidence="3">
    <location>
        <begin position="74"/>
        <end position="271"/>
    </location>
</feature>
<evidence type="ECO:0000259" key="3">
    <source>
        <dbReference type="Pfam" id="PF07859"/>
    </source>
</evidence>
<gene>
    <name evidence="4" type="ORF">BC739_007105</name>
</gene>
<dbReference type="InterPro" id="IPR013094">
    <property type="entry name" value="AB_hydrolase_3"/>
</dbReference>
<dbReference type="Pfam" id="PF07859">
    <property type="entry name" value="Abhydrolase_3"/>
    <property type="match status" value="1"/>
</dbReference>
<evidence type="ECO:0000313" key="5">
    <source>
        <dbReference type="Proteomes" id="UP000517916"/>
    </source>
</evidence>
<dbReference type="Proteomes" id="UP000517916">
    <property type="component" value="Unassembled WGS sequence"/>
</dbReference>
<keyword evidence="2" id="KW-0378">Hydrolase</keyword>
<organism evidence="4 5">
    <name type="scientific">Kutzneria viridogrisea</name>
    <dbReference type="NCBI Taxonomy" id="47990"/>
    <lineage>
        <taxon>Bacteria</taxon>
        <taxon>Bacillati</taxon>
        <taxon>Actinomycetota</taxon>
        <taxon>Actinomycetes</taxon>
        <taxon>Pseudonocardiales</taxon>
        <taxon>Pseudonocardiaceae</taxon>
        <taxon>Kutzneria</taxon>
    </lineage>
</organism>
<comment type="similarity">
    <text evidence="1">Belongs to the 'GDXG' lipolytic enzyme family.</text>
</comment>
<dbReference type="EMBL" id="JACJID010000006">
    <property type="protein sequence ID" value="MBA8929872.1"/>
    <property type="molecule type" value="Genomic_DNA"/>
</dbReference>
<sequence>MPSPEFEALLAAITASPRPEPAAGAEGLRAARAAMDLALGAIPLAEGVVVGETNAQGTPSVWVRPTGAAMDRVVLYFHGGGFRAGSAAAFSGFASQIAVTLGVPLLVLDYRLAPEHPFPAAVEDCRLAYEWVLDEGYAPHRVAFLGDTSGGGLALSTLLAARDAGVPQPAAAACLSPILDLTASADSYRRFAEHDPIGGRAQVLSSAADYLNGTDPRDPLASPLYSDLSGLAPVLVQAGDREVLVDDAAELVDRITKAGGRAVLDLWPDLIQFWHLFAPDVPESTAALLAVADFLYTHLS</sequence>
<evidence type="ECO:0000256" key="1">
    <source>
        <dbReference type="ARBA" id="ARBA00010515"/>
    </source>
</evidence>
<dbReference type="Gene3D" id="3.40.50.1820">
    <property type="entry name" value="alpha/beta hydrolase"/>
    <property type="match status" value="1"/>
</dbReference>
<evidence type="ECO:0000313" key="4">
    <source>
        <dbReference type="EMBL" id="MBA8929872.1"/>
    </source>
</evidence>
<comment type="caution">
    <text evidence="4">The sequence shown here is derived from an EMBL/GenBank/DDBJ whole genome shotgun (WGS) entry which is preliminary data.</text>
</comment>
<dbReference type="PANTHER" id="PTHR48081">
    <property type="entry name" value="AB HYDROLASE SUPERFAMILY PROTEIN C4A8.06C"/>
    <property type="match status" value="1"/>
</dbReference>
<proteinExistence type="inferred from homology"/>
<dbReference type="InterPro" id="IPR029058">
    <property type="entry name" value="AB_hydrolase_fold"/>
</dbReference>
<reference evidence="4 5" key="1">
    <citation type="submission" date="2020-08" db="EMBL/GenBank/DDBJ databases">
        <title>Genomic Encyclopedia of Archaeal and Bacterial Type Strains, Phase II (KMG-II): from individual species to whole genera.</title>
        <authorList>
            <person name="Goeker M."/>
        </authorList>
    </citation>
    <scope>NUCLEOTIDE SEQUENCE [LARGE SCALE GENOMIC DNA]</scope>
    <source>
        <strain evidence="4 5">DSM 43850</strain>
    </source>
</reference>
<evidence type="ECO:0000256" key="2">
    <source>
        <dbReference type="ARBA" id="ARBA00022801"/>
    </source>
</evidence>
<accession>A0ABR6BTH6</accession>
<name>A0ABR6BTH6_9PSEU</name>
<dbReference type="InterPro" id="IPR050300">
    <property type="entry name" value="GDXG_lipolytic_enzyme"/>
</dbReference>
<dbReference type="PANTHER" id="PTHR48081:SF30">
    <property type="entry name" value="ACETYL-HYDROLASE LIPR-RELATED"/>
    <property type="match status" value="1"/>
</dbReference>
<keyword evidence="5" id="KW-1185">Reference proteome</keyword>
<dbReference type="RefSeq" id="WP_025354458.1">
    <property type="nucleotide sequence ID" value="NZ_BAAABQ010000005.1"/>
</dbReference>
<dbReference type="SUPFAM" id="SSF53474">
    <property type="entry name" value="alpha/beta-Hydrolases"/>
    <property type="match status" value="1"/>
</dbReference>
<protein>
    <submittedName>
        <fullName evidence="4">Acetyl esterase/lipase</fullName>
    </submittedName>
</protein>